<evidence type="ECO:0000256" key="2">
    <source>
        <dbReference type="SAM" id="MobiDB-lite"/>
    </source>
</evidence>
<evidence type="ECO:0000313" key="3">
    <source>
        <dbReference type="EMBL" id="QFQ31433.1"/>
    </source>
</evidence>
<feature type="region of interest" description="Disordered" evidence="2">
    <location>
        <begin position="40"/>
        <end position="107"/>
    </location>
</feature>
<dbReference type="CDD" id="cd05829">
    <property type="entry name" value="Sortase_F"/>
    <property type="match status" value="1"/>
</dbReference>
<dbReference type="EMBL" id="CP044548">
    <property type="protein sequence ID" value="QFQ31433.1"/>
    <property type="molecule type" value="Genomic_DNA"/>
</dbReference>
<gene>
    <name evidence="3" type="ORF">EEW87_015515</name>
</gene>
<dbReference type="AlphaFoldDB" id="A0A5P8FQM3"/>
<sequence>MTRARHPRGQVIGLAAVTALLVGAVLLFLTRPSADDAGTVDAALSGPSATGGSSSTSSTAPSPTSSETSPSPGSTKAAKAPRTAVATAPATPSAAPPAPTSVSVPELDATLPVRPVGVDTTGAMSIPEDPRQAGWYKFGSAPGQDGATVITAHVDTKELGPGPLARLDTLSKGDAVTVRTSAGTTTYRVREVVLARKTELDLDALFRRSGRPALHLVTCGGAFDPKTGHYEDNVVAIADPATGRE</sequence>
<dbReference type="KEGG" id="jme:EEW87_015515"/>
<name>A0A5P8FQM3_9MICO</name>
<organism evidence="3 4">
    <name type="scientific">Janibacter melonis</name>
    <dbReference type="NCBI Taxonomy" id="262209"/>
    <lineage>
        <taxon>Bacteria</taxon>
        <taxon>Bacillati</taxon>
        <taxon>Actinomycetota</taxon>
        <taxon>Actinomycetes</taxon>
        <taxon>Micrococcales</taxon>
        <taxon>Intrasporangiaceae</taxon>
        <taxon>Janibacter</taxon>
    </lineage>
</organism>
<dbReference type="InterPro" id="IPR042001">
    <property type="entry name" value="Sortase_F"/>
</dbReference>
<keyword evidence="1" id="KW-0378">Hydrolase</keyword>
<dbReference type="Gene3D" id="2.40.260.10">
    <property type="entry name" value="Sortase"/>
    <property type="match status" value="1"/>
</dbReference>
<dbReference type="InterPro" id="IPR023365">
    <property type="entry name" value="Sortase_dom-sf"/>
</dbReference>
<evidence type="ECO:0000313" key="4">
    <source>
        <dbReference type="Proteomes" id="UP000271708"/>
    </source>
</evidence>
<evidence type="ECO:0000256" key="1">
    <source>
        <dbReference type="ARBA" id="ARBA00022801"/>
    </source>
</evidence>
<reference evidence="3 4" key="1">
    <citation type="submission" date="2019-09" db="EMBL/GenBank/DDBJ databases">
        <title>Complete Genome Sequence of Janibacter melonis M714 with both human health impact and industrial applications.</title>
        <authorList>
            <person name="Jin M."/>
            <person name="Zhao Q.R."/>
        </authorList>
    </citation>
    <scope>NUCLEOTIDE SEQUENCE [LARGE SCALE GENOMIC DNA]</scope>
    <source>
        <strain evidence="3 4">M714</strain>
    </source>
</reference>
<dbReference type="Pfam" id="PF04203">
    <property type="entry name" value="Sortase"/>
    <property type="match status" value="1"/>
</dbReference>
<dbReference type="Proteomes" id="UP000271708">
    <property type="component" value="Chromosome"/>
</dbReference>
<dbReference type="OrthoDB" id="525039at2"/>
<accession>A0A5P8FQM3</accession>
<dbReference type="SUPFAM" id="SSF63817">
    <property type="entry name" value="Sortase"/>
    <property type="match status" value="1"/>
</dbReference>
<dbReference type="InterPro" id="IPR005754">
    <property type="entry name" value="Sortase"/>
</dbReference>
<protein>
    <submittedName>
        <fullName evidence="3">Sortase</fullName>
    </submittedName>
</protein>
<dbReference type="GO" id="GO:0016787">
    <property type="term" value="F:hydrolase activity"/>
    <property type="evidence" value="ECO:0007669"/>
    <property type="project" value="UniProtKB-KW"/>
</dbReference>
<feature type="compositionally biased region" description="Low complexity" evidence="2">
    <location>
        <begin position="45"/>
        <end position="93"/>
    </location>
</feature>
<proteinExistence type="predicted"/>